<sequence length="445" mass="53172">MRMDISLELLYYIVSHNPTLYYKLWMANKEIREELDTEYYRKLLICHNIGRKYKEYKRILTFLPTDRLLKLLAVSVHFPSRQLQLGRRDDILKDILVHNTYKKYILDRYLNGKENYYNTISCNHLNLYKLEKILLILYPDPTRIKFYEYFKSKQETLYEIIYTMIHNTNFMHDNDEQTLCLKKIVLLCESLGVSKDLLFQAGYDAGIPGLCVKQDARILYHKNSESLFWRSTTNIINKLTDHGIDKFSSLFVEDVLSFHNIIKYSQCPFYIIHKFHKVLFNIYREESSQYLYSWIYSFCRGYERKDDIISDENILYLGIGYLYRCFRNGTYNLQTIKNLCSSLSNYDINHYKIFYMYLLELYCISSQVLVDLDSNMCCDILDELLSLNIMRYCRLYKNLKEYNDINVKICNNGGTSRKHIIFSLATESYSFLSKSLLSLPELNDD</sequence>
<gene>
    <name evidence="1" type="ORF">ORPV_401</name>
</gene>
<dbReference type="GeneID" id="35382186"/>
<protein>
    <submittedName>
        <fullName evidence="1">Uncharacterized protein</fullName>
    </submittedName>
</protein>
<accession>A0A2I2L423</accession>
<evidence type="ECO:0000313" key="1">
    <source>
        <dbReference type="EMBL" id="SNW62305.1"/>
    </source>
</evidence>
<dbReference type="Proteomes" id="UP000236316">
    <property type="component" value="Segment"/>
</dbReference>
<reference evidence="1" key="1">
    <citation type="submission" date="2017-08" db="EMBL/GenBank/DDBJ databases">
        <authorList>
            <consortium name="Urmite Genomes"/>
        </authorList>
    </citation>
    <scope>NUCLEOTIDE SEQUENCE [LARGE SCALE GENOMIC DNA]</scope>
    <source>
        <strain evidence="1">IHUMI-LCC2</strain>
    </source>
</reference>
<name>A0A2I2L423_9VIRU</name>
<keyword evidence="2" id="KW-1185">Reference proteome</keyword>
<dbReference type="RefSeq" id="YP_009448607.1">
    <property type="nucleotide sequence ID" value="NC_036594.1"/>
</dbReference>
<evidence type="ECO:0000313" key="2">
    <source>
        <dbReference type="Proteomes" id="UP000236316"/>
    </source>
</evidence>
<proteinExistence type="predicted"/>
<dbReference type="EMBL" id="LT906555">
    <property type="protein sequence ID" value="SNW62305.1"/>
    <property type="molecule type" value="Genomic_DNA"/>
</dbReference>
<organism evidence="1">
    <name type="scientific">Orpheovirus IHUMI-LCC2</name>
    <dbReference type="NCBI Taxonomy" id="2023057"/>
    <lineage>
        <taxon>Viruses</taxon>
        <taxon>Varidnaviria</taxon>
        <taxon>Bamfordvirae</taxon>
        <taxon>Nucleocytoviricota</taxon>
        <taxon>Megaviricetes</taxon>
        <taxon>Pimascovirales</taxon>
        <taxon>Ocovirineae</taxon>
        <taxon>Orpheoviridae</taxon>
        <taxon>Alphaorpheovirus</taxon>
        <taxon>Alphaorpheovirus massiliense</taxon>
    </lineage>
</organism>
<dbReference type="KEGG" id="vg:35382186"/>